<evidence type="ECO:0000313" key="3">
    <source>
        <dbReference type="Proteomes" id="UP000724874"/>
    </source>
</evidence>
<feature type="compositionally biased region" description="Polar residues" evidence="1">
    <location>
        <begin position="7"/>
        <end position="24"/>
    </location>
</feature>
<sequence length="101" mass="11627">MDDPHNQSESTAIHLSKSLNTSSPAFPPELEREIFEFAAYGFIECISTLVLVAKKVKEWVEPIRYNIIIATALNRRLRKWMPLYEGRSPFILPKPLSLIKL</sequence>
<protein>
    <submittedName>
        <fullName evidence="2">Uncharacterized protein</fullName>
    </submittedName>
</protein>
<proteinExistence type="predicted"/>
<feature type="region of interest" description="Disordered" evidence="1">
    <location>
        <begin position="1"/>
        <end position="24"/>
    </location>
</feature>
<dbReference type="AlphaFoldDB" id="A0A9P5NDD7"/>
<dbReference type="EMBL" id="JADNYJ010000114">
    <property type="protein sequence ID" value="KAF8883636.1"/>
    <property type="molecule type" value="Genomic_DNA"/>
</dbReference>
<evidence type="ECO:0000313" key="2">
    <source>
        <dbReference type="EMBL" id="KAF8883636.1"/>
    </source>
</evidence>
<reference evidence="2" key="1">
    <citation type="submission" date="2020-11" db="EMBL/GenBank/DDBJ databases">
        <authorList>
            <consortium name="DOE Joint Genome Institute"/>
            <person name="Ahrendt S."/>
            <person name="Riley R."/>
            <person name="Andreopoulos W."/>
            <person name="LaButti K."/>
            <person name="Pangilinan J."/>
            <person name="Ruiz-duenas F.J."/>
            <person name="Barrasa J.M."/>
            <person name="Sanchez-Garcia M."/>
            <person name="Camarero S."/>
            <person name="Miyauchi S."/>
            <person name="Serrano A."/>
            <person name="Linde D."/>
            <person name="Babiker R."/>
            <person name="Drula E."/>
            <person name="Ayuso-Fernandez I."/>
            <person name="Pacheco R."/>
            <person name="Padilla G."/>
            <person name="Ferreira P."/>
            <person name="Barriuso J."/>
            <person name="Kellner H."/>
            <person name="Castanera R."/>
            <person name="Alfaro M."/>
            <person name="Ramirez L."/>
            <person name="Pisabarro A.G."/>
            <person name="Kuo A."/>
            <person name="Tritt A."/>
            <person name="Lipzen A."/>
            <person name="He G."/>
            <person name="Yan M."/>
            <person name="Ng V."/>
            <person name="Cullen D."/>
            <person name="Martin F."/>
            <person name="Rosso M.-N."/>
            <person name="Henrissat B."/>
            <person name="Hibbett D."/>
            <person name="Martinez A.T."/>
            <person name="Grigoriev I.V."/>
        </authorList>
    </citation>
    <scope>NUCLEOTIDE SEQUENCE</scope>
    <source>
        <strain evidence="2">AH 44721</strain>
    </source>
</reference>
<gene>
    <name evidence="2" type="ORF">CPB84DRAFT_186441</name>
</gene>
<evidence type="ECO:0000256" key="1">
    <source>
        <dbReference type="SAM" id="MobiDB-lite"/>
    </source>
</evidence>
<comment type="caution">
    <text evidence="2">The sequence shown here is derived from an EMBL/GenBank/DDBJ whole genome shotgun (WGS) entry which is preliminary data.</text>
</comment>
<organism evidence="2 3">
    <name type="scientific">Gymnopilus junonius</name>
    <name type="common">Spectacular rustgill mushroom</name>
    <name type="synonym">Gymnopilus spectabilis subsp. junonius</name>
    <dbReference type="NCBI Taxonomy" id="109634"/>
    <lineage>
        <taxon>Eukaryota</taxon>
        <taxon>Fungi</taxon>
        <taxon>Dikarya</taxon>
        <taxon>Basidiomycota</taxon>
        <taxon>Agaricomycotina</taxon>
        <taxon>Agaricomycetes</taxon>
        <taxon>Agaricomycetidae</taxon>
        <taxon>Agaricales</taxon>
        <taxon>Agaricineae</taxon>
        <taxon>Hymenogastraceae</taxon>
        <taxon>Gymnopilus</taxon>
    </lineage>
</organism>
<accession>A0A9P5NDD7</accession>
<keyword evidence="3" id="KW-1185">Reference proteome</keyword>
<dbReference type="OrthoDB" id="3070099at2759"/>
<dbReference type="Proteomes" id="UP000724874">
    <property type="component" value="Unassembled WGS sequence"/>
</dbReference>
<name>A0A9P5NDD7_GYMJU</name>